<evidence type="ECO:0000313" key="3">
    <source>
        <dbReference type="EMBL" id="MCQ6963631.1"/>
    </source>
</evidence>
<organism evidence="3 4">
    <name type="scientific">Methanolobus chelungpuianus</name>
    <dbReference type="NCBI Taxonomy" id="502115"/>
    <lineage>
        <taxon>Archaea</taxon>
        <taxon>Methanobacteriati</taxon>
        <taxon>Methanobacteriota</taxon>
        <taxon>Stenosarchaea group</taxon>
        <taxon>Methanomicrobia</taxon>
        <taxon>Methanosarcinales</taxon>
        <taxon>Methanosarcinaceae</taxon>
        <taxon>Methanolobus</taxon>
    </lineage>
</organism>
<sequence>MTEDLTVAAGEVVITGNVGDDIRVAAGNLTFNGDAGSDLALFTGDTVIGREALIGGVLAFSAGQMEMLGNVTWDLTGSAGTMVMGGNVGGDAELQSGNLEVLPGARIEGDLRYTAPERIEVPAGVVGGEIYYNMMSDGNSEIGAFVVLWWIASFLALILIGLVLLAIWPDRMQRLARKTSDSPGRAFLTGLVVVIAAFVISVVLMLTIIGIPFGLIILVMTIILLYLARIITGLWLGRWMFTKMGRVQRPWVELLFGLFALLLVSAIPVIGWLVSLAATLIPVGNLAEETRRRF</sequence>
<feature type="transmembrane region" description="Helical" evidence="1">
    <location>
        <begin position="256"/>
        <end position="281"/>
    </location>
</feature>
<dbReference type="Proteomes" id="UP001206983">
    <property type="component" value="Unassembled WGS sequence"/>
</dbReference>
<keyword evidence="1" id="KW-0472">Membrane</keyword>
<accession>A0AAE3HC45</accession>
<dbReference type="EMBL" id="JTEO01000006">
    <property type="protein sequence ID" value="MCQ6963631.1"/>
    <property type="molecule type" value="Genomic_DNA"/>
</dbReference>
<feature type="transmembrane region" description="Helical" evidence="1">
    <location>
        <begin position="142"/>
        <end position="167"/>
    </location>
</feature>
<evidence type="ECO:0000259" key="2">
    <source>
        <dbReference type="Pfam" id="PF26514"/>
    </source>
</evidence>
<dbReference type="Pfam" id="PF26514">
    <property type="entry name" value="DUF8173"/>
    <property type="match status" value="1"/>
</dbReference>
<keyword evidence="1" id="KW-1133">Transmembrane helix</keyword>
<comment type="caution">
    <text evidence="3">The sequence shown here is derived from an EMBL/GenBank/DDBJ whole genome shotgun (WGS) entry which is preliminary data.</text>
</comment>
<dbReference type="AlphaFoldDB" id="A0AAE3HC45"/>
<keyword evidence="4" id="KW-1185">Reference proteome</keyword>
<proteinExistence type="predicted"/>
<name>A0AAE3HC45_9EURY</name>
<evidence type="ECO:0000256" key="1">
    <source>
        <dbReference type="SAM" id="Phobius"/>
    </source>
</evidence>
<keyword evidence="1" id="KW-0812">Transmembrane</keyword>
<feature type="transmembrane region" description="Helical" evidence="1">
    <location>
        <begin position="215"/>
        <end position="236"/>
    </location>
</feature>
<reference evidence="3 4" key="1">
    <citation type="journal article" date="2011" name="Appl. Environ. Microbiol.">
        <title>Methanogenic archaea isolated from Taiwan's Chelungpu fault.</title>
        <authorList>
            <person name="Wu S.Y."/>
            <person name="Lai M.C."/>
        </authorList>
    </citation>
    <scope>NUCLEOTIDE SEQUENCE [LARGE SCALE GENOMIC DNA]</scope>
    <source>
        <strain evidence="3 4">St545Mb</strain>
    </source>
</reference>
<feature type="transmembrane region" description="Helical" evidence="1">
    <location>
        <begin position="187"/>
        <end position="209"/>
    </location>
</feature>
<dbReference type="InterPro" id="IPR058486">
    <property type="entry name" value="DUF8173"/>
</dbReference>
<protein>
    <recommendedName>
        <fullName evidence="2">DUF8173 domain-containing protein</fullName>
    </recommendedName>
</protein>
<gene>
    <name evidence="3" type="ORF">PV02_11220</name>
</gene>
<feature type="domain" description="DUF8173" evidence="2">
    <location>
        <begin position="147"/>
        <end position="290"/>
    </location>
</feature>
<evidence type="ECO:0000313" key="4">
    <source>
        <dbReference type="Proteomes" id="UP001206983"/>
    </source>
</evidence>